<feature type="domain" description="CCZ1/INTU/HSP4 first Longin" evidence="3">
    <location>
        <begin position="18"/>
        <end position="123"/>
    </location>
</feature>
<keyword evidence="5" id="KW-1185">Reference proteome</keyword>
<dbReference type="PANTHER" id="PTHR13056">
    <property type="entry name" value="VACUOLAR FUSION PROTEIN CCZ1 HOMOLOG-RELATED"/>
    <property type="match status" value="1"/>
</dbReference>
<dbReference type="InterPro" id="IPR043987">
    <property type="entry name" value="CCZ1/INTU/HSP4_longin_1"/>
</dbReference>
<organism evidence="4 5">
    <name type="scientific">Amorphotheca resinae ATCC 22711</name>
    <dbReference type="NCBI Taxonomy" id="857342"/>
    <lineage>
        <taxon>Eukaryota</taxon>
        <taxon>Fungi</taxon>
        <taxon>Dikarya</taxon>
        <taxon>Ascomycota</taxon>
        <taxon>Pezizomycotina</taxon>
        <taxon>Leotiomycetes</taxon>
        <taxon>Helotiales</taxon>
        <taxon>Amorphothecaceae</taxon>
        <taxon>Amorphotheca</taxon>
    </lineage>
</organism>
<dbReference type="InterPro" id="IPR013176">
    <property type="entry name" value="Ccz1"/>
</dbReference>
<evidence type="ECO:0000259" key="3">
    <source>
        <dbReference type="Pfam" id="PF19031"/>
    </source>
</evidence>
<feature type="region of interest" description="Disordered" evidence="2">
    <location>
        <begin position="561"/>
        <end position="602"/>
    </location>
</feature>
<dbReference type="PANTHER" id="PTHR13056:SF0">
    <property type="entry name" value="VACUOLAR FUSION PROTEIN CCZ1 HOMOLOG-RELATED"/>
    <property type="match status" value="1"/>
</dbReference>
<evidence type="ECO:0000256" key="1">
    <source>
        <dbReference type="ARBA" id="ARBA00005352"/>
    </source>
</evidence>
<dbReference type="Proteomes" id="UP000241818">
    <property type="component" value="Unassembled WGS sequence"/>
</dbReference>
<dbReference type="RefSeq" id="XP_024724917.1">
    <property type="nucleotide sequence ID" value="XM_024861463.1"/>
</dbReference>
<dbReference type="GO" id="GO:0016192">
    <property type="term" value="P:vesicle-mediated transport"/>
    <property type="evidence" value="ECO:0007669"/>
    <property type="project" value="InterPro"/>
</dbReference>
<feature type="compositionally biased region" description="Basic and acidic residues" evidence="2">
    <location>
        <begin position="410"/>
        <end position="422"/>
    </location>
</feature>
<accession>A0A2T3BDE5</accession>
<evidence type="ECO:0000313" key="4">
    <source>
        <dbReference type="EMBL" id="PSS27392.1"/>
    </source>
</evidence>
<feature type="compositionally biased region" description="Polar residues" evidence="2">
    <location>
        <begin position="768"/>
        <end position="782"/>
    </location>
</feature>
<dbReference type="InParanoid" id="A0A2T3BDE5"/>
<dbReference type="GeneID" id="36569544"/>
<dbReference type="Pfam" id="PF19031">
    <property type="entry name" value="Intu_longin_1"/>
    <property type="match status" value="1"/>
</dbReference>
<feature type="compositionally biased region" description="Low complexity" evidence="2">
    <location>
        <begin position="426"/>
        <end position="439"/>
    </location>
</feature>
<dbReference type="AlphaFoldDB" id="A0A2T3BDE5"/>
<evidence type="ECO:0000256" key="2">
    <source>
        <dbReference type="SAM" id="MobiDB-lite"/>
    </source>
</evidence>
<sequence length="863" mass="93818">MSHTPDLSQRVVPAQLGFLAIYNPSLGTTDETLDNQIVYYYSSTDSRGDRTRKRTALDPKSAQDAAREQKNEQLRQVGLAQGMVEFGRSFSDGKSVSTVETEKSRIILHELEPGWWILASINLTILPGTIKTPATKGKAAGEQRTIEYSSREVKPPVLLLGDLLQAHSIFLLHHASSLSALFARTKRSKFMTTLGRYWDMFLSTWNVLMHGNPANSLYGGIKIAACGELGMGTGEAGEGARGRGEREVLEGFVGRVDGLVDMIVSKFGDGGLSPESETNAGKDTQPRTKPTEPWLGSGDDPAAEDGAIFLGTGALSRKSLRDVSHWVEDLYRWGPHAYGVMDNSTTHRRNKKSRGTLRTRQKELSPAAQEDSGREHEVSLRNGAPRRPSTLRQGSTRTVSPTPIGEGDPPGEHKAKESRPDPVQRQSSQTNTDSDSNKSSTFVQYLKLGYGTHWSVSGSSSKDKPPGEAPAAERNSPIVADVSAKDAASNGLANVDGTSEKPMDVRDDSAGHYLIGLMGDIEGEVEEDLPNADADIHTLFGNNDSYNSRLHLRTLTVELEREKNARDDEAEVSADLGNTGEPPKTPGSEPIGKSTASFESEDRNRTKELQVVVYVNRPFIFVLLFELRTFALGLSSLYRSLHYQFGPLIKPLLAATSLQASKPDINSNDTGGPNNPIYDLVWDPELLTVTSTIPNIPDPYQTLSKSYQPPPWSRIEALNTHMQILNTYTATTDSIEMERTCKTSRGWWVVWTRVPGLEPKTPGHTDENGVNSPRASGLTSGASGLKSGPAHPFLETASNTPTGKEIFLIRRASDNVGARSSSIFASGSSGGRDTGWAAGPGRLAQGIGIDTKSYIESLLNLHR</sequence>
<feature type="region of interest" description="Disordered" evidence="2">
    <location>
        <begin position="453"/>
        <end position="479"/>
    </location>
</feature>
<dbReference type="GO" id="GO:0035658">
    <property type="term" value="C:Mon1-Ccz1 complex"/>
    <property type="evidence" value="ECO:0007669"/>
    <property type="project" value="InterPro"/>
</dbReference>
<feature type="compositionally biased region" description="Basic residues" evidence="2">
    <location>
        <begin position="346"/>
        <end position="359"/>
    </location>
</feature>
<dbReference type="STRING" id="857342.A0A2T3BDE5"/>
<dbReference type="EMBL" id="KZ679006">
    <property type="protein sequence ID" value="PSS27392.1"/>
    <property type="molecule type" value="Genomic_DNA"/>
</dbReference>
<proteinExistence type="inferred from homology"/>
<comment type="similarity">
    <text evidence="1">Belongs to the CCZ1 family.</text>
</comment>
<feature type="region of interest" description="Disordered" evidence="2">
    <location>
        <begin position="756"/>
        <end position="785"/>
    </location>
</feature>
<protein>
    <recommendedName>
        <fullName evidence="3">CCZ1/INTU/HSP4 first Longin domain-containing protein</fullName>
    </recommendedName>
</protein>
<gene>
    <name evidence="4" type="ORF">M430DRAFT_112114</name>
</gene>
<feature type="region of interest" description="Disordered" evidence="2">
    <location>
        <begin position="46"/>
        <end position="71"/>
    </location>
</feature>
<dbReference type="OrthoDB" id="240546at2759"/>
<reference evidence="4 5" key="1">
    <citation type="journal article" date="2018" name="New Phytol.">
        <title>Comparative genomics and transcriptomics depict ericoid mycorrhizal fungi as versatile saprotrophs and plant mutualists.</title>
        <authorList>
            <person name="Martino E."/>
            <person name="Morin E."/>
            <person name="Grelet G.A."/>
            <person name="Kuo A."/>
            <person name="Kohler A."/>
            <person name="Daghino S."/>
            <person name="Barry K.W."/>
            <person name="Cichocki N."/>
            <person name="Clum A."/>
            <person name="Dockter R.B."/>
            <person name="Hainaut M."/>
            <person name="Kuo R.C."/>
            <person name="LaButti K."/>
            <person name="Lindahl B.D."/>
            <person name="Lindquist E.A."/>
            <person name="Lipzen A."/>
            <person name="Khouja H.R."/>
            <person name="Magnuson J."/>
            <person name="Murat C."/>
            <person name="Ohm R.A."/>
            <person name="Singer S.W."/>
            <person name="Spatafora J.W."/>
            <person name="Wang M."/>
            <person name="Veneault-Fourrey C."/>
            <person name="Henrissat B."/>
            <person name="Grigoriev I.V."/>
            <person name="Martin F.M."/>
            <person name="Perotto S."/>
        </authorList>
    </citation>
    <scope>NUCLEOTIDE SEQUENCE [LARGE SCALE GENOMIC DNA]</scope>
    <source>
        <strain evidence="4 5">ATCC 22711</strain>
    </source>
</reference>
<feature type="region of interest" description="Disordered" evidence="2">
    <location>
        <begin position="270"/>
        <end position="305"/>
    </location>
</feature>
<feature type="region of interest" description="Disordered" evidence="2">
    <location>
        <begin position="337"/>
        <end position="439"/>
    </location>
</feature>
<feature type="compositionally biased region" description="Polar residues" evidence="2">
    <location>
        <begin position="390"/>
        <end position="401"/>
    </location>
</feature>
<name>A0A2T3BDE5_AMORE</name>
<evidence type="ECO:0000313" key="5">
    <source>
        <dbReference type="Proteomes" id="UP000241818"/>
    </source>
</evidence>